<organism evidence="1 2">
    <name type="scientific">[Clostridium] hylemonae DSM 15053</name>
    <dbReference type="NCBI Taxonomy" id="553973"/>
    <lineage>
        <taxon>Bacteria</taxon>
        <taxon>Bacillati</taxon>
        <taxon>Bacillota</taxon>
        <taxon>Clostridia</taxon>
        <taxon>Lachnospirales</taxon>
        <taxon>Lachnospiraceae</taxon>
    </lineage>
</organism>
<evidence type="ECO:0000313" key="1">
    <source>
        <dbReference type="EMBL" id="EEG72799.1"/>
    </source>
</evidence>
<dbReference type="EMBL" id="ABYI02000036">
    <property type="protein sequence ID" value="EEG72799.1"/>
    <property type="molecule type" value="Genomic_DNA"/>
</dbReference>
<name>C0C530_9FIRM</name>
<keyword evidence="2" id="KW-1185">Reference proteome</keyword>
<dbReference type="STRING" id="553973.CLOHYLEM_07199"/>
<reference evidence="1" key="1">
    <citation type="submission" date="2009-02" db="EMBL/GenBank/DDBJ databases">
        <authorList>
            <person name="Fulton L."/>
            <person name="Clifton S."/>
            <person name="Fulton B."/>
            <person name="Xu J."/>
            <person name="Minx P."/>
            <person name="Pepin K.H."/>
            <person name="Johnson M."/>
            <person name="Bhonagiri V."/>
            <person name="Nash W.E."/>
            <person name="Mardis E.R."/>
            <person name="Wilson R.K."/>
        </authorList>
    </citation>
    <scope>NUCLEOTIDE SEQUENCE [LARGE SCALE GENOMIC DNA]</scope>
    <source>
        <strain evidence="1">DSM 15053</strain>
    </source>
</reference>
<evidence type="ECO:0000313" key="2">
    <source>
        <dbReference type="Proteomes" id="UP000004893"/>
    </source>
</evidence>
<dbReference type="HOGENOM" id="CLU_3287394_0_0_9"/>
<gene>
    <name evidence="1" type="ORF">CLOHYLEM_07199</name>
</gene>
<dbReference type="Proteomes" id="UP000004893">
    <property type="component" value="Unassembled WGS sequence"/>
</dbReference>
<dbReference type="AlphaFoldDB" id="C0C530"/>
<proteinExistence type="predicted"/>
<reference evidence="1" key="2">
    <citation type="submission" date="2013-06" db="EMBL/GenBank/DDBJ databases">
        <title>Draft genome sequence of Clostridium hylemonae (DSM 15053).</title>
        <authorList>
            <person name="Sudarsanam P."/>
            <person name="Ley R."/>
            <person name="Guruge J."/>
            <person name="Turnbaugh P.J."/>
            <person name="Mahowald M."/>
            <person name="Liep D."/>
            <person name="Gordon J."/>
        </authorList>
    </citation>
    <scope>NUCLEOTIDE SEQUENCE</scope>
    <source>
        <strain evidence="1">DSM 15053</strain>
    </source>
</reference>
<protein>
    <submittedName>
        <fullName evidence="1">Uncharacterized protein</fullName>
    </submittedName>
</protein>
<sequence length="40" mass="4321">MSCDCLLATLAFGTDISCITFFALIAYTFIFPVSISLVVL</sequence>
<comment type="caution">
    <text evidence="1">The sequence shown here is derived from an EMBL/GenBank/DDBJ whole genome shotgun (WGS) entry which is preliminary data.</text>
</comment>
<accession>C0C530</accession>